<dbReference type="Proteomes" id="UP001652627">
    <property type="component" value="Chromosome 7"/>
</dbReference>
<gene>
    <name evidence="4" type="primary">PSTK</name>
</gene>
<accession>A0ABM4EUS3</accession>
<keyword evidence="3" id="KW-1185">Reference proteome</keyword>
<evidence type="ECO:0000256" key="2">
    <source>
        <dbReference type="ARBA" id="ARBA00022840"/>
    </source>
</evidence>
<reference evidence="4" key="1">
    <citation type="submission" date="2025-08" db="UniProtKB">
        <authorList>
            <consortium name="RefSeq"/>
        </authorList>
    </citation>
    <scope>IDENTIFICATION</scope>
    <source>
        <tissue evidence="4">Blood</tissue>
    </source>
</reference>
<dbReference type="InterPro" id="IPR052648">
    <property type="entry name" value="Ser-tRNA(Sec)_kinase"/>
</dbReference>
<organism evidence="3 4">
    <name type="scientific">Apteryx mantelli</name>
    <name type="common">North Island brown kiwi</name>
    <dbReference type="NCBI Taxonomy" id="2696672"/>
    <lineage>
        <taxon>Eukaryota</taxon>
        <taxon>Metazoa</taxon>
        <taxon>Chordata</taxon>
        <taxon>Craniata</taxon>
        <taxon>Vertebrata</taxon>
        <taxon>Euteleostomi</taxon>
        <taxon>Archelosauria</taxon>
        <taxon>Archosauria</taxon>
        <taxon>Dinosauria</taxon>
        <taxon>Saurischia</taxon>
        <taxon>Theropoda</taxon>
        <taxon>Coelurosauria</taxon>
        <taxon>Aves</taxon>
        <taxon>Palaeognathae</taxon>
        <taxon>Apterygiformes</taxon>
        <taxon>Apterygidae</taxon>
        <taxon>Apteryx</taxon>
    </lineage>
</organism>
<dbReference type="Pfam" id="PF08433">
    <property type="entry name" value="KTI12"/>
    <property type="match status" value="1"/>
</dbReference>
<dbReference type="GeneID" id="106494196"/>
<evidence type="ECO:0000313" key="3">
    <source>
        <dbReference type="Proteomes" id="UP001652627"/>
    </source>
</evidence>
<name>A0ABM4EUS3_9AVES</name>
<keyword evidence="1" id="KW-0547">Nucleotide-binding</keyword>
<dbReference type="NCBIfam" id="TIGR03575">
    <property type="entry name" value="selen_PSTK_euk"/>
    <property type="match status" value="1"/>
</dbReference>
<dbReference type="PANTHER" id="PTHR20873:SF0">
    <property type="entry name" value="L-SERYL-TRNA(SEC) KINASE"/>
    <property type="match status" value="1"/>
</dbReference>
<sequence>MEQREAAGRRRVGLCVLCGLPAAGKSTLARALRHRLPRRQRWDCALLTYDDLIPPEAFGPPAPEAGLAGQTPLLSRWKLYRHELLQYLEHFLQALINGDRLSAPPSRTESTWESFVACCEGQGLLSSQGPDAGACHYLTDVATSRPLYFILDDNFYYQSMRYEVYQLARKYSLSFCQLFLECPLEWCLQRNHLRSHPLPDQTIYLMARKIEMPDLENNAWEKNSLILKSFECTLEDNLQIIHLLANALENPVKQNEENTEQKEVDRAICAASTVHQADQTFRRIISQTMKDAKDKNVRPSDMKSLAEELNKLKAEFLEDLRQGSHLKNKICQQNSDPVTSVTSSFQYEATNVVNKYILK</sequence>
<protein>
    <submittedName>
        <fullName evidence="4">L-seryl-tRNA(Sec) kinase</fullName>
    </submittedName>
</protein>
<proteinExistence type="predicted"/>
<dbReference type="GO" id="GO:0016301">
    <property type="term" value="F:kinase activity"/>
    <property type="evidence" value="ECO:0007669"/>
    <property type="project" value="UniProtKB-KW"/>
</dbReference>
<keyword evidence="4" id="KW-0808">Transferase</keyword>
<dbReference type="InterPro" id="IPR027417">
    <property type="entry name" value="P-loop_NTPase"/>
</dbReference>
<evidence type="ECO:0000256" key="1">
    <source>
        <dbReference type="ARBA" id="ARBA00022741"/>
    </source>
</evidence>
<dbReference type="SUPFAM" id="SSF52540">
    <property type="entry name" value="P-loop containing nucleoside triphosphate hydrolases"/>
    <property type="match status" value="1"/>
</dbReference>
<dbReference type="Gene3D" id="3.40.50.300">
    <property type="entry name" value="P-loop containing nucleotide triphosphate hydrolases"/>
    <property type="match status" value="1"/>
</dbReference>
<keyword evidence="4" id="KW-0418">Kinase</keyword>
<dbReference type="PANTHER" id="PTHR20873">
    <property type="entry name" value="L-SERYL-TRNA(SEC) KINASE"/>
    <property type="match status" value="1"/>
</dbReference>
<dbReference type="RefSeq" id="XP_067156451.1">
    <property type="nucleotide sequence ID" value="XM_067300350.1"/>
</dbReference>
<evidence type="ECO:0000313" key="4">
    <source>
        <dbReference type="RefSeq" id="XP_067156451.1"/>
    </source>
</evidence>
<keyword evidence="2" id="KW-0067">ATP-binding</keyword>
<dbReference type="InterPro" id="IPR013641">
    <property type="entry name" value="KTI12/PSTK"/>
</dbReference>
<dbReference type="InterPro" id="IPR020028">
    <property type="entry name" value="L-seryl-tRNA_Sec_kinase_euk"/>
</dbReference>